<dbReference type="EMBL" id="MHRM01000011">
    <property type="protein sequence ID" value="OHA24173.1"/>
    <property type="molecule type" value="Genomic_DNA"/>
</dbReference>
<gene>
    <name evidence="2" type="ORF">A3D50_01275</name>
</gene>
<dbReference type="Proteomes" id="UP000178413">
    <property type="component" value="Unassembled WGS sequence"/>
</dbReference>
<dbReference type="GO" id="GO:0016779">
    <property type="term" value="F:nucleotidyltransferase activity"/>
    <property type="evidence" value="ECO:0007669"/>
    <property type="project" value="InterPro"/>
</dbReference>
<proteinExistence type="predicted"/>
<dbReference type="InterPro" id="IPR043519">
    <property type="entry name" value="NT_sf"/>
</dbReference>
<accession>A0A1G2MJW8</accession>
<evidence type="ECO:0000313" key="3">
    <source>
        <dbReference type="Proteomes" id="UP000178413"/>
    </source>
</evidence>
<evidence type="ECO:0000259" key="1">
    <source>
        <dbReference type="Pfam" id="PF01909"/>
    </source>
</evidence>
<dbReference type="STRING" id="1802308.A3D50_01275"/>
<dbReference type="PANTHER" id="PTHR43449:SF3">
    <property type="entry name" value="POLYMERASE NUCLEOTIDYL TRANSFERASE DOMAIN-CONTAINING PROTEIN"/>
    <property type="match status" value="1"/>
</dbReference>
<feature type="domain" description="Polymerase nucleotidyl transferase" evidence="1">
    <location>
        <begin position="9"/>
        <end position="74"/>
    </location>
</feature>
<protein>
    <recommendedName>
        <fullName evidence="1">Polymerase nucleotidyl transferase domain-containing protein</fullName>
    </recommendedName>
</protein>
<name>A0A1G2MJW8_9BACT</name>
<dbReference type="Gene3D" id="3.30.460.10">
    <property type="entry name" value="Beta Polymerase, domain 2"/>
    <property type="match status" value="1"/>
</dbReference>
<dbReference type="SUPFAM" id="SSF81301">
    <property type="entry name" value="Nucleotidyltransferase"/>
    <property type="match status" value="1"/>
</dbReference>
<sequence>MSTDEAKKIVKEFADKLKESMIPFSDVYLFGSFARNEARKWSDIDVAIFSEREETDDFIIQLGRLRREVDLRIEPHIFSESDIKTISTPFVEEILRTGIKVA</sequence>
<organism evidence="2 3">
    <name type="scientific">Candidatus Taylorbacteria bacterium RIFCSPHIGHO2_02_FULL_44_12</name>
    <dbReference type="NCBI Taxonomy" id="1802308"/>
    <lineage>
        <taxon>Bacteria</taxon>
        <taxon>Candidatus Tayloriibacteriota</taxon>
    </lineage>
</organism>
<comment type="caution">
    <text evidence="2">The sequence shown here is derived from an EMBL/GenBank/DDBJ whole genome shotgun (WGS) entry which is preliminary data.</text>
</comment>
<dbReference type="PANTHER" id="PTHR43449">
    <property type="entry name" value="NUCLEOTIDYLTRANSFERASE"/>
    <property type="match status" value="1"/>
</dbReference>
<dbReference type="Pfam" id="PF01909">
    <property type="entry name" value="NTP_transf_2"/>
    <property type="match status" value="1"/>
</dbReference>
<dbReference type="AlphaFoldDB" id="A0A1G2MJW8"/>
<dbReference type="CDD" id="cd05403">
    <property type="entry name" value="NT_KNTase_like"/>
    <property type="match status" value="1"/>
</dbReference>
<reference evidence="2 3" key="1">
    <citation type="journal article" date="2016" name="Nat. Commun.">
        <title>Thousands of microbial genomes shed light on interconnected biogeochemical processes in an aquifer system.</title>
        <authorList>
            <person name="Anantharaman K."/>
            <person name="Brown C.T."/>
            <person name="Hug L.A."/>
            <person name="Sharon I."/>
            <person name="Castelle C.J."/>
            <person name="Probst A.J."/>
            <person name="Thomas B.C."/>
            <person name="Singh A."/>
            <person name="Wilkins M.J."/>
            <person name="Karaoz U."/>
            <person name="Brodie E.L."/>
            <person name="Williams K.H."/>
            <person name="Hubbard S.S."/>
            <person name="Banfield J.F."/>
        </authorList>
    </citation>
    <scope>NUCLEOTIDE SEQUENCE [LARGE SCALE GENOMIC DNA]</scope>
</reference>
<evidence type="ECO:0000313" key="2">
    <source>
        <dbReference type="EMBL" id="OHA24173.1"/>
    </source>
</evidence>
<dbReference type="InterPro" id="IPR002934">
    <property type="entry name" value="Polymerase_NTP_transf_dom"/>
</dbReference>